<dbReference type="AlphaFoldDB" id="A0A4Z2FK26"/>
<gene>
    <name evidence="2" type="ORF">EYF80_048518</name>
</gene>
<protein>
    <submittedName>
        <fullName evidence="2">Uncharacterized protein</fullName>
    </submittedName>
</protein>
<dbReference type="Proteomes" id="UP000314294">
    <property type="component" value="Unassembled WGS sequence"/>
</dbReference>
<name>A0A4Z2FK26_9TELE</name>
<evidence type="ECO:0000313" key="2">
    <source>
        <dbReference type="EMBL" id="TNN41315.1"/>
    </source>
</evidence>
<accession>A0A4Z2FK26</accession>
<keyword evidence="3" id="KW-1185">Reference proteome</keyword>
<dbReference type="EMBL" id="SRLO01001118">
    <property type="protein sequence ID" value="TNN41315.1"/>
    <property type="molecule type" value="Genomic_DNA"/>
</dbReference>
<reference evidence="2 3" key="1">
    <citation type="submission" date="2019-03" db="EMBL/GenBank/DDBJ databases">
        <title>First draft genome of Liparis tanakae, snailfish: a comprehensive survey of snailfish specific genes.</title>
        <authorList>
            <person name="Kim W."/>
            <person name="Song I."/>
            <person name="Jeong J.-H."/>
            <person name="Kim D."/>
            <person name="Kim S."/>
            <person name="Ryu S."/>
            <person name="Song J.Y."/>
            <person name="Lee S.K."/>
        </authorList>
    </citation>
    <scope>NUCLEOTIDE SEQUENCE [LARGE SCALE GENOMIC DNA]</scope>
    <source>
        <tissue evidence="2">Muscle</tissue>
    </source>
</reference>
<comment type="caution">
    <text evidence="2">The sequence shown here is derived from an EMBL/GenBank/DDBJ whole genome shotgun (WGS) entry which is preliminary data.</text>
</comment>
<feature type="region of interest" description="Disordered" evidence="1">
    <location>
        <begin position="60"/>
        <end position="90"/>
    </location>
</feature>
<proteinExistence type="predicted"/>
<organism evidence="2 3">
    <name type="scientific">Liparis tanakae</name>
    <name type="common">Tanaka's snailfish</name>
    <dbReference type="NCBI Taxonomy" id="230148"/>
    <lineage>
        <taxon>Eukaryota</taxon>
        <taxon>Metazoa</taxon>
        <taxon>Chordata</taxon>
        <taxon>Craniata</taxon>
        <taxon>Vertebrata</taxon>
        <taxon>Euteleostomi</taxon>
        <taxon>Actinopterygii</taxon>
        <taxon>Neopterygii</taxon>
        <taxon>Teleostei</taxon>
        <taxon>Neoteleostei</taxon>
        <taxon>Acanthomorphata</taxon>
        <taxon>Eupercaria</taxon>
        <taxon>Perciformes</taxon>
        <taxon>Cottioidei</taxon>
        <taxon>Cottales</taxon>
        <taxon>Liparidae</taxon>
        <taxon>Liparis</taxon>
    </lineage>
</organism>
<sequence>MYKKILTHRHGSVRGEEDPAVVLLLAAGVEELVHQELQGGGLQTPHLAGSVRPRLISARRHQSVLEPVPLQNAQRGERGHRGPRSGSQIM</sequence>
<evidence type="ECO:0000313" key="3">
    <source>
        <dbReference type="Proteomes" id="UP000314294"/>
    </source>
</evidence>
<evidence type="ECO:0000256" key="1">
    <source>
        <dbReference type="SAM" id="MobiDB-lite"/>
    </source>
</evidence>